<feature type="compositionally biased region" description="Basic residues" evidence="1">
    <location>
        <begin position="1"/>
        <end position="15"/>
    </location>
</feature>
<reference evidence="2 3" key="1">
    <citation type="submission" date="2019-05" db="EMBL/GenBank/DDBJ databases">
        <title>Another draft genome of Portunus trituberculatus and its Hox gene families provides insights of decapod evolution.</title>
        <authorList>
            <person name="Jeong J.-H."/>
            <person name="Song I."/>
            <person name="Kim S."/>
            <person name="Choi T."/>
            <person name="Kim D."/>
            <person name="Ryu S."/>
            <person name="Kim W."/>
        </authorList>
    </citation>
    <scope>NUCLEOTIDE SEQUENCE [LARGE SCALE GENOMIC DNA]</scope>
    <source>
        <tissue evidence="2">Muscle</tissue>
    </source>
</reference>
<dbReference type="AlphaFoldDB" id="A0A5B7FJL2"/>
<gene>
    <name evidence="2" type="ORF">E2C01_040397</name>
</gene>
<dbReference type="EMBL" id="VSRR010007319">
    <property type="protein sequence ID" value="MPC46672.1"/>
    <property type="molecule type" value="Genomic_DNA"/>
</dbReference>
<organism evidence="2 3">
    <name type="scientific">Portunus trituberculatus</name>
    <name type="common">Swimming crab</name>
    <name type="synonym">Neptunus trituberculatus</name>
    <dbReference type="NCBI Taxonomy" id="210409"/>
    <lineage>
        <taxon>Eukaryota</taxon>
        <taxon>Metazoa</taxon>
        <taxon>Ecdysozoa</taxon>
        <taxon>Arthropoda</taxon>
        <taxon>Crustacea</taxon>
        <taxon>Multicrustacea</taxon>
        <taxon>Malacostraca</taxon>
        <taxon>Eumalacostraca</taxon>
        <taxon>Eucarida</taxon>
        <taxon>Decapoda</taxon>
        <taxon>Pleocyemata</taxon>
        <taxon>Brachyura</taxon>
        <taxon>Eubrachyura</taxon>
        <taxon>Portunoidea</taxon>
        <taxon>Portunidae</taxon>
        <taxon>Portuninae</taxon>
        <taxon>Portunus</taxon>
    </lineage>
</organism>
<accession>A0A5B7FJL2</accession>
<evidence type="ECO:0000313" key="2">
    <source>
        <dbReference type="EMBL" id="MPC46672.1"/>
    </source>
</evidence>
<evidence type="ECO:0000256" key="1">
    <source>
        <dbReference type="SAM" id="MobiDB-lite"/>
    </source>
</evidence>
<comment type="caution">
    <text evidence="2">The sequence shown here is derived from an EMBL/GenBank/DDBJ whole genome shotgun (WGS) entry which is preliminary data.</text>
</comment>
<sequence>MPRDRKQKARARGIRRLKDNRGGPLRCHGGPRGAVEHQSGRSGTGRGGPGPGRPMVGEKEAGQR</sequence>
<protein>
    <submittedName>
        <fullName evidence="2">Uncharacterized protein</fullName>
    </submittedName>
</protein>
<feature type="region of interest" description="Disordered" evidence="1">
    <location>
        <begin position="1"/>
        <end position="64"/>
    </location>
</feature>
<dbReference type="Proteomes" id="UP000324222">
    <property type="component" value="Unassembled WGS sequence"/>
</dbReference>
<evidence type="ECO:0000313" key="3">
    <source>
        <dbReference type="Proteomes" id="UP000324222"/>
    </source>
</evidence>
<name>A0A5B7FJL2_PORTR</name>
<proteinExistence type="predicted"/>
<keyword evidence="3" id="KW-1185">Reference proteome</keyword>